<keyword evidence="4" id="KW-1185">Reference proteome</keyword>
<evidence type="ECO:0000313" key="3">
    <source>
        <dbReference type="EMBL" id="GIM80127.1"/>
    </source>
</evidence>
<protein>
    <recommendedName>
        <fullName evidence="2">DUF7669 domain-containing protein</fullName>
    </recommendedName>
</protein>
<proteinExistence type="predicted"/>
<accession>A0A919VY78</accession>
<evidence type="ECO:0000313" key="4">
    <source>
        <dbReference type="Proteomes" id="UP000681340"/>
    </source>
</evidence>
<dbReference type="AlphaFoldDB" id="A0A919VY78"/>
<gene>
    <name evidence="3" type="ORF">Aau02nite_89100</name>
</gene>
<dbReference type="Proteomes" id="UP000681340">
    <property type="component" value="Unassembled WGS sequence"/>
</dbReference>
<reference evidence="3" key="1">
    <citation type="submission" date="2021-03" db="EMBL/GenBank/DDBJ databases">
        <title>Whole genome shotgun sequence of Actinoplanes auranticolor NBRC 12245.</title>
        <authorList>
            <person name="Komaki H."/>
            <person name="Tamura T."/>
        </authorList>
    </citation>
    <scope>NUCLEOTIDE SEQUENCE</scope>
    <source>
        <strain evidence="3">NBRC 12245</strain>
    </source>
</reference>
<evidence type="ECO:0000256" key="1">
    <source>
        <dbReference type="SAM" id="MobiDB-lite"/>
    </source>
</evidence>
<dbReference type="EMBL" id="BOQL01000090">
    <property type="protein sequence ID" value="GIM80127.1"/>
    <property type="molecule type" value="Genomic_DNA"/>
</dbReference>
<dbReference type="InterPro" id="IPR056086">
    <property type="entry name" value="DUF7669"/>
</dbReference>
<feature type="compositionally biased region" description="Basic and acidic residues" evidence="1">
    <location>
        <begin position="59"/>
        <end position="78"/>
    </location>
</feature>
<sequence length="78" mass="8722">MTARDQILAALPDIEARGADGSFSPQDVVDELRRRRSNLGESTIRTHVVSRMCANAPDTHARTYDDLPHVSDGRYRRG</sequence>
<feature type="domain" description="DUF7669" evidence="2">
    <location>
        <begin position="20"/>
        <end position="77"/>
    </location>
</feature>
<dbReference type="Pfam" id="PF24706">
    <property type="entry name" value="DUF7669"/>
    <property type="match status" value="1"/>
</dbReference>
<feature type="region of interest" description="Disordered" evidence="1">
    <location>
        <begin position="58"/>
        <end position="78"/>
    </location>
</feature>
<comment type="caution">
    <text evidence="3">The sequence shown here is derived from an EMBL/GenBank/DDBJ whole genome shotgun (WGS) entry which is preliminary data.</text>
</comment>
<name>A0A919VY78_9ACTN</name>
<evidence type="ECO:0000259" key="2">
    <source>
        <dbReference type="Pfam" id="PF24706"/>
    </source>
</evidence>
<organism evidence="3 4">
    <name type="scientific">Actinoplanes auranticolor</name>
    <dbReference type="NCBI Taxonomy" id="47988"/>
    <lineage>
        <taxon>Bacteria</taxon>
        <taxon>Bacillati</taxon>
        <taxon>Actinomycetota</taxon>
        <taxon>Actinomycetes</taxon>
        <taxon>Micromonosporales</taxon>
        <taxon>Micromonosporaceae</taxon>
        <taxon>Actinoplanes</taxon>
    </lineage>
</organism>